<dbReference type="EMBL" id="JAGGKC010000035">
    <property type="protein sequence ID" value="MBP1920663.1"/>
    <property type="molecule type" value="Genomic_DNA"/>
</dbReference>
<gene>
    <name evidence="2" type="ORF">J2Z34_003178</name>
</gene>
<name>A0ABS4G7Y5_9CLOT</name>
<keyword evidence="3" id="KW-1185">Reference proteome</keyword>
<evidence type="ECO:0000313" key="2">
    <source>
        <dbReference type="EMBL" id="MBP1920663.1"/>
    </source>
</evidence>
<reference evidence="2 3" key="1">
    <citation type="submission" date="2021-03" db="EMBL/GenBank/DDBJ databases">
        <title>Genomic Encyclopedia of Type Strains, Phase IV (KMG-IV): sequencing the most valuable type-strain genomes for metagenomic binning, comparative biology and taxonomic classification.</title>
        <authorList>
            <person name="Goeker M."/>
        </authorList>
    </citation>
    <scope>NUCLEOTIDE SEQUENCE [LARGE SCALE GENOMIC DNA]</scope>
    <source>
        <strain evidence="2 3">DSM 6139</strain>
    </source>
</reference>
<keyword evidence="1" id="KW-0812">Transmembrane</keyword>
<dbReference type="Proteomes" id="UP001519271">
    <property type="component" value="Unassembled WGS sequence"/>
</dbReference>
<organism evidence="2 3">
    <name type="scientific">Youngiibacter multivorans</name>
    <dbReference type="NCBI Taxonomy" id="937251"/>
    <lineage>
        <taxon>Bacteria</taxon>
        <taxon>Bacillati</taxon>
        <taxon>Bacillota</taxon>
        <taxon>Clostridia</taxon>
        <taxon>Eubacteriales</taxon>
        <taxon>Clostridiaceae</taxon>
        <taxon>Youngiibacter</taxon>
    </lineage>
</organism>
<feature type="transmembrane region" description="Helical" evidence="1">
    <location>
        <begin position="59"/>
        <end position="77"/>
    </location>
</feature>
<evidence type="ECO:0000313" key="3">
    <source>
        <dbReference type="Proteomes" id="UP001519271"/>
    </source>
</evidence>
<proteinExistence type="predicted"/>
<sequence>MENKKVQLTEVWGDTVDLKELLISSILGIVLTVGTYLIGRSIFLKIEGLDIGLAKGYSLLVGIGGCVASGIISAKLFKPKRIVEEKFENENIEEILMAAGMTVEDEINALRNVDPAIIAEMEEFELYSLLELVPEDSPNYKPEYKEKAKAKGGK</sequence>
<keyword evidence="1" id="KW-0472">Membrane</keyword>
<feature type="transmembrane region" description="Helical" evidence="1">
    <location>
        <begin position="21"/>
        <end position="39"/>
    </location>
</feature>
<dbReference type="RefSeq" id="WP_209460825.1">
    <property type="nucleotide sequence ID" value="NZ_JAGGKC010000035.1"/>
</dbReference>
<accession>A0ABS4G7Y5</accession>
<evidence type="ECO:0000256" key="1">
    <source>
        <dbReference type="SAM" id="Phobius"/>
    </source>
</evidence>
<protein>
    <submittedName>
        <fullName evidence="2">Uncharacterized protein</fullName>
    </submittedName>
</protein>
<keyword evidence="1" id="KW-1133">Transmembrane helix</keyword>
<comment type="caution">
    <text evidence="2">The sequence shown here is derived from an EMBL/GenBank/DDBJ whole genome shotgun (WGS) entry which is preliminary data.</text>
</comment>